<dbReference type="AlphaFoldDB" id="A0A9P0K5F8"/>
<sequence length="683" mass="75275">MWSSDSKKIPEGPLQKAAPPEGKTILGIVSRLTKMATEQPCKDIKLLKNTKITVFVDEALPDILVVTYEFGVKIFKGVLLDSTKRNLPCGVPNLNPAFDIPAKTSKDDPLYSVNQRFAYTEPGAAKKPKVQISSKYKNTRMTVRLRPRQVLCSKCKGICNENSENVSRKRKFSDKPELSSPLPAQSAKRGLNAPVTRSTNVLAQVRKPPRDRGGGQQQQAGATAQSVVPYLTRLTGTVPQNTDVTEGTSRSADSSSSSKRQSTNSQPHHHHENGHDSDQSRSNNHSEDQSSDAADVTEREGGEEAEVAPPPPAKLKRMFRKKRSASSTEERWEEASRPSTTVPSATISDPPGPSISTRTIKISYGPQGEGTVLKIPAESLEDDSEENVDIHDGGKAARKALKRARKEARKRIMLGVASGGASPRCKAGGLSPRYTVGSASPRHGLGNNSPRYMYEINMPRKRKHKMKHKKKHREDKDRKHKEGEVSSTQDDSKEQCITQKLSINLRRLNNTYAPCRLTDKPDDVSSSDEHGETVPDFPQANPPLMLRINSQTVTNAVGADGVRLLVGDVVWGKIRGFPWWPGKILTMTNSSNQGPQAHVAWYGSSTSSLMQCDQLSHYLDNFKFLYNRKKKGPYKEAVKQATMEARENAENRVRQPLGNSPSHNIIQVVPPALASPREIDVVS</sequence>
<feature type="compositionally biased region" description="Low complexity" evidence="1">
    <location>
        <begin position="249"/>
        <end position="265"/>
    </location>
</feature>
<dbReference type="Gene3D" id="2.30.30.140">
    <property type="match status" value="1"/>
</dbReference>
<dbReference type="PROSITE" id="PS50812">
    <property type="entry name" value="PWWP"/>
    <property type="match status" value="1"/>
</dbReference>
<evidence type="ECO:0000313" key="4">
    <source>
        <dbReference type="Proteomes" id="UP001152888"/>
    </source>
</evidence>
<dbReference type="GO" id="GO:0003682">
    <property type="term" value="F:chromatin binding"/>
    <property type="evidence" value="ECO:0007669"/>
    <property type="project" value="TreeGrafter"/>
</dbReference>
<dbReference type="GO" id="GO:0010369">
    <property type="term" value="C:chromocenter"/>
    <property type="evidence" value="ECO:0007669"/>
    <property type="project" value="TreeGrafter"/>
</dbReference>
<proteinExistence type="predicted"/>
<protein>
    <recommendedName>
        <fullName evidence="2">PWWP domain-containing protein</fullName>
    </recommendedName>
</protein>
<reference evidence="3" key="1">
    <citation type="submission" date="2022-03" db="EMBL/GenBank/DDBJ databases">
        <authorList>
            <person name="Sayadi A."/>
        </authorList>
    </citation>
    <scope>NUCLEOTIDE SEQUENCE</scope>
</reference>
<feature type="compositionally biased region" description="Polar residues" evidence="1">
    <location>
        <begin position="337"/>
        <end position="347"/>
    </location>
</feature>
<keyword evidence="4" id="KW-1185">Reference proteome</keyword>
<feature type="compositionally biased region" description="Basic and acidic residues" evidence="1">
    <location>
        <begin position="273"/>
        <end position="288"/>
    </location>
</feature>
<dbReference type="SMART" id="SM00293">
    <property type="entry name" value="PWWP"/>
    <property type="match status" value="1"/>
</dbReference>
<dbReference type="Pfam" id="PF00855">
    <property type="entry name" value="PWWP"/>
    <property type="match status" value="1"/>
</dbReference>
<dbReference type="PANTHER" id="PTHR16112:SF22">
    <property type="entry name" value="PWWP DOMAIN-CONTAINING 2B"/>
    <property type="match status" value="1"/>
</dbReference>
<feature type="compositionally biased region" description="Basic and acidic residues" evidence="1">
    <location>
        <begin position="518"/>
        <end position="533"/>
    </location>
</feature>
<feature type="region of interest" description="Disordered" evidence="1">
    <location>
        <begin position="164"/>
        <end position="357"/>
    </location>
</feature>
<organism evidence="3 4">
    <name type="scientific">Acanthoscelides obtectus</name>
    <name type="common">Bean weevil</name>
    <name type="synonym">Bruchus obtectus</name>
    <dbReference type="NCBI Taxonomy" id="200917"/>
    <lineage>
        <taxon>Eukaryota</taxon>
        <taxon>Metazoa</taxon>
        <taxon>Ecdysozoa</taxon>
        <taxon>Arthropoda</taxon>
        <taxon>Hexapoda</taxon>
        <taxon>Insecta</taxon>
        <taxon>Pterygota</taxon>
        <taxon>Neoptera</taxon>
        <taxon>Endopterygota</taxon>
        <taxon>Coleoptera</taxon>
        <taxon>Polyphaga</taxon>
        <taxon>Cucujiformia</taxon>
        <taxon>Chrysomeloidea</taxon>
        <taxon>Chrysomelidae</taxon>
        <taxon>Bruchinae</taxon>
        <taxon>Bruchini</taxon>
        <taxon>Acanthoscelides</taxon>
    </lineage>
</organism>
<evidence type="ECO:0000259" key="2">
    <source>
        <dbReference type="PROSITE" id="PS50812"/>
    </source>
</evidence>
<dbReference type="GO" id="GO:0005634">
    <property type="term" value="C:nucleus"/>
    <property type="evidence" value="ECO:0007669"/>
    <property type="project" value="TreeGrafter"/>
</dbReference>
<feature type="compositionally biased region" description="Basic and acidic residues" evidence="1">
    <location>
        <begin position="474"/>
        <end position="494"/>
    </location>
</feature>
<dbReference type="PANTHER" id="PTHR16112">
    <property type="entry name" value="METHYL-CPG BINDING PROTEIN, DROSOPHILA"/>
    <property type="match status" value="1"/>
</dbReference>
<dbReference type="EMBL" id="CAKOFQ010006750">
    <property type="protein sequence ID" value="CAH1967980.1"/>
    <property type="molecule type" value="Genomic_DNA"/>
</dbReference>
<gene>
    <name evidence="3" type="ORF">ACAOBT_LOCUS7631</name>
</gene>
<accession>A0A9P0K5F8</accession>
<feature type="compositionally biased region" description="Polar residues" evidence="1">
    <location>
        <begin position="234"/>
        <end position="248"/>
    </location>
</feature>
<feature type="region of interest" description="Disordered" evidence="1">
    <location>
        <begin position="518"/>
        <end position="542"/>
    </location>
</feature>
<feature type="compositionally biased region" description="Basic residues" evidence="1">
    <location>
        <begin position="314"/>
        <end position="324"/>
    </location>
</feature>
<dbReference type="Proteomes" id="UP001152888">
    <property type="component" value="Unassembled WGS sequence"/>
</dbReference>
<dbReference type="InterPro" id="IPR000313">
    <property type="entry name" value="PWWP_dom"/>
</dbReference>
<dbReference type="SUPFAM" id="SSF63748">
    <property type="entry name" value="Tudor/PWWP/MBT"/>
    <property type="match status" value="1"/>
</dbReference>
<feature type="region of interest" description="Disordered" evidence="1">
    <location>
        <begin position="1"/>
        <end position="20"/>
    </location>
</feature>
<evidence type="ECO:0000313" key="3">
    <source>
        <dbReference type="EMBL" id="CAH1967980.1"/>
    </source>
</evidence>
<evidence type="ECO:0000256" key="1">
    <source>
        <dbReference type="SAM" id="MobiDB-lite"/>
    </source>
</evidence>
<feature type="compositionally biased region" description="Basic and acidic residues" evidence="1">
    <location>
        <begin position="1"/>
        <end position="10"/>
    </location>
</feature>
<comment type="caution">
    <text evidence="3">The sequence shown here is derived from an EMBL/GenBank/DDBJ whole genome shotgun (WGS) entry which is preliminary data.</text>
</comment>
<feature type="domain" description="PWWP" evidence="2">
    <location>
        <begin position="566"/>
        <end position="604"/>
    </location>
</feature>
<feature type="compositionally biased region" description="Basic residues" evidence="1">
    <location>
        <begin position="459"/>
        <end position="473"/>
    </location>
</feature>
<dbReference type="CDD" id="cd20140">
    <property type="entry name" value="PWWP_PWWP2"/>
    <property type="match status" value="1"/>
</dbReference>
<feature type="region of interest" description="Disordered" evidence="1">
    <location>
        <begin position="432"/>
        <end position="494"/>
    </location>
</feature>
<name>A0A9P0K5F8_ACAOB</name>
<dbReference type="OrthoDB" id="5964980at2759"/>